<feature type="region of interest" description="Disordered" evidence="1">
    <location>
        <begin position="1"/>
        <end position="122"/>
    </location>
</feature>
<dbReference type="GO" id="GO:0008270">
    <property type="term" value="F:zinc ion binding"/>
    <property type="evidence" value="ECO:0007669"/>
    <property type="project" value="InterPro"/>
</dbReference>
<feature type="compositionally biased region" description="Acidic residues" evidence="1">
    <location>
        <begin position="54"/>
        <end position="63"/>
    </location>
</feature>
<feature type="region of interest" description="Disordered" evidence="1">
    <location>
        <begin position="156"/>
        <end position="410"/>
    </location>
</feature>
<proteinExistence type="predicted"/>
<dbReference type="OrthoDB" id="7608935at2759"/>
<gene>
    <name evidence="3" type="ORF">L873DRAFT_1790167</name>
</gene>
<dbReference type="Proteomes" id="UP000276215">
    <property type="component" value="Unassembled WGS sequence"/>
</dbReference>
<feature type="compositionally biased region" description="Acidic residues" evidence="1">
    <location>
        <begin position="384"/>
        <end position="400"/>
    </location>
</feature>
<feature type="compositionally biased region" description="Basic residues" evidence="1">
    <location>
        <begin position="834"/>
        <end position="844"/>
    </location>
</feature>
<feature type="compositionally biased region" description="Acidic residues" evidence="1">
    <location>
        <begin position="289"/>
        <end position="300"/>
    </location>
</feature>
<dbReference type="InterPro" id="IPR001878">
    <property type="entry name" value="Znf_CCHC"/>
</dbReference>
<evidence type="ECO:0000313" key="3">
    <source>
        <dbReference type="EMBL" id="RPA98575.1"/>
    </source>
</evidence>
<evidence type="ECO:0000256" key="1">
    <source>
        <dbReference type="SAM" id="MobiDB-lite"/>
    </source>
</evidence>
<dbReference type="InterPro" id="IPR051425">
    <property type="entry name" value="Formin_Homology"/>
</dbReference>
<dbReference type="SMART" id="SM00343">
    <property type="entry name" value="ZnF_C2HC"/>
    <property type="match status" value="3"/>
</dbReference>
<accession>A0A3N4JJZ2</accession>
<protein>
    <recommendedName>
        <fullName evidence="2">CCHC-type domain-containing protein</fullName>
    </recommendedName>
</protein>
<dbReference type="EMBL" id="ML120394">
    <property type="protein sequence ID" value="RPA98575.1"/>
    <property type="molecule type" value="Genomic_DNA"/>
</dbReference>
<organism evidence="3 4">
    <name type="scientific">Choiromyces venosus 120613-1</name>
    <dbReference type="NCBI Taxonomy" id="1336337"/>
    <lineage>
        <taxon>Eukaryota</taxon>
        <taxon>Fungi</taxon>
        <taxon>Dikarya</taxon>
        <taxon>Ascomycota</taxon>
        <taxon>Pezizomycotina</taxon>
        <taxon>Pezizomycetes</taxon>
        <taxon>Pezizales</taxon>
        <taxon>Tuberaceae</taxon>
        <taxon>Choiromyces</taxon>
    </lineage>
</organism>
<sequence>MERNYTAAVRAINADSRKRHRMQPGVVITRPPPKPDKDSEDFISLNFDSGDESKNDDDVEDSNEYSPSEDLKTTQTSLSAEEDQEEEDKENEFEDGISEKTRSQKRRRKRARSSRKDSAAGKIVVEEAMKAVAKSDGLIAAEEGVGKSALAAETIEIKSSSSSSSSGGGAYLHDDEDEEEDKDSLIRKAQQQQQELKSTTASSSSSSSSSSPNTTSKSQSVGKKAMAEGGKDKNQDPSAKTLRKLAKHQKRKERRRVERAQRKAALGQKQKKVLIDHPRGASFGSVPSDIEEEEESEVETNESRDEGLEINLEREDGGEEEYEVKEEEEDYIPLSMTNALVYTTSTPHKQSISSSPLVSPSPTPPPTNRQEQEQEQEHEHEHEHEEEEEEEEEEDEEGQEHDDPAPPAPLDRKTIMFQLRYHTTIAPPPFIHEESRPLFASTKDITPSSFRVDTSRFLPDPDSTQLTMANIICDVCLAVGHARRTCRLLKVLLLPSVTTNSDRDKAQAMMDLAGIRMANEEFNARRVQCEHCGAWDEHFSNACPEVPAEEVALKDYNWRKIPPTHPPNTAPLRPISTNCYNCAGTEHFGDDCPFLPPLSHPGSFSLTGVNDNGYASQEWLCEKQDRLAELEDSSPDGKKIPAYGRAVYVGEFAGGGFDPFADVRVMRGQRGSGSGRGRERERERENGRRRAGGGGMQERSPRGHVGSRFSEFERYRERDRERGWERERERDRRRSRSPPPRRAGGGYYPGSGYRPGNGGTGGDYSRVPPPPPSIPPPPPPPPPPPQLQITRHGIPSRPPVPQNQSQARRGGGSSARGGSNAAGGARGGRNTTAPRKRSGGRGLK</sequence>
<feature type="compositionally biased region" description="Gly residues" evidence="1">
    <location>
        <begin position="809"/>
        <end position="827"/>
    </location>
</feature>
<feature type="domain" description="CCHC-type" evidence="2">
    <location>
        <begin position="528"/>
        <end position="545"/>
    </location>
</feature>
<evidence type="ECO:0000259" key="2">
    <source>
        <dbReference type="SMART" id="SM00343"/>
    </source>
</evidence>
<dbReference type="PANTHER" id="PTHR45725">
    <property type="entry name" value="FORMIN HOMOLOGY 2 FAMILY MEMBER"/>
    <property type="match status" value="1"/>
</dbReference>
<dbReference type="GO" id="GO:0003676">
    <property type="term" value="F:nucleic acid binding"/>
    <property type="evidence" value="ECO:0007669"/>
    <property type="project" value="InterPro"/>
</dbReference>
<feature type="compositionally biased region" description="Basic and acidic residues" evidence="1">
    <location>
        <begin position="370"/>
        <end position="383"/>
    </location>
</feature>
<feature type="compositionally biased region" description="Basic and acidic residues" evidence="1">
    <location>
        <begin position="301"/>
        <end position="315"/>
    </location>
</feature>
<feature type="compositionally biased region" description="Basic residues" evidence="1">
    <location>
        <begin position="103"/>
        <end position="113"/>
    </location>
</feature>
<dbReference type="PANTHER" id="PTHR45725:SF1">
    <property type="entry name" value="DISHEVELLED ASSOCIATED ACTIVATOR OF MORPHOGENESIS, ISOFORM D"/>
    <property type="match status" value="1"/>
</dbReference>
<feature type="compositionally biased region" description="Basic and acidic residues" evidence="1">
    <location>
        <begin position="225"/>
        <end position="235"/>
    </location>
</feature>
<feature type="compositionally biased region" description="Basic residues" evidence="1">
    <location>
        <begin position="241"/>
        <end position="254"/>
    </location>
</feature>
<feature type="domain" description="CCHC-type" evidence="2">
    <location>
        <begin position="578"/>
        <end position="594"/>
    </location>
</feature>
<feature type="compositionally biased region" description="Gly residues" evidence="1">
    <location>
        <begin position="743"/>
        <end position="762"/>
    </location>
</feature>
<feature type="domain" description="CCHC-type" evidence="2">
    <location>
        <begin position="472"/>
        <end position="488"/>
    </location>
</feature>
<feature type="region of interest" description="Disordered" evidence="1">
    <location>
        <begin position="667"/>
        <end position="844"/>
    </location>
</feature>
<reference evidence="3 4" key="1">
    <citation type="journal article" date="2018" name="Nat. Ecol. Evol.">
        <title>Pezizomycetes genomes reveal the molecular basis of ectomycorrhizal truffle lifestyle.</title>
        <authorList>
            <person name="Murat C."/>
            <person name="Payen T."/>
            <person name="Noel B."/>
            <person name="Kuo A."/>
            <person name="Morin E."/>
            <person name="Chen J."/>
            <person name="Kohler A."/>
            <person name="Krizsan K."/>
            <person name="Balestrini R."/>
            <person name="Da Silva C."/>
            <person name="Montanini B."/>
            <person name="Hainaut M."/>
            <person name="Levati E."/>
            <person name="Barry K.W."/>
            <person name="Belfiori B."/>
            <person name="Cichocki N."/>
            <person name="Clum A."/>
            <person name="Dockter R.B."/>
            <person name="Fauchery L."/>
            <person name="Guy J."/>
            <person name="Iotti M."/>
            <person name="Le Tacon F."/>
            <person name="Lindquist E.A."/>
            <person name="Lipzen A."/>
            <person name="Malagnac F."/>
            <person name="Mello A."/>
            <person name="Molinier V."/>
            <person name="Miyauchi S."/>
            <person name="Poulain J."/>
            <person name="Riccioni C."/>
            <person name="Rubini A."/>
            <person name="Sitrit Y."/>
            <person name="Splivallo R."/>
            <person name="Traeger S."/>
            <person name="Wang M."/>
            <person name="Zifcakova L."/>
            <person name="Wipf D."/>
            <person name="Zambonelli A."/>
            <person name="Paolocci F."/>
            <person name="Nowrousian M."/>
            <person name="Ottonello S."/>
            <person name="Baldrian P."/>
            <person name="Spatafora J.W."/>
            <person name="Henrissat B."/>
            <person name="Nagy L.G."/>
            <person name="Aury J.M."/>
            <person name="Wincker P."/>
            <person name="Grigoriev I.V."/>
            <person name="Bonfante P."/>
            <person name="Martin F.M."/>
        </authorList>
    </citation>
    <scope>NUCLEOTIDE SEQUENCE [LARGE SCALE GENOMIC DNA]</scope>
    <source>
        <strain evidence="3 4">120613-1</strain>
    </source>
</reference>
<feature type="compositionally biased region" description="Basic and acidic residues" evidence="1">
    <location>
        <begin position="710"/>
        <end position="732"/>
    </location>
</feature>
<feature type="compositionally biased region" description="Low complexity" evidence="1">
    <location>
        <begin position="198"/>
        <end position="220"/>
    </location>
</feature>
<feature type="compositionally biased region" description="Acidic residues" evidence="1">
    <location>
        <begin position="80"/>
        <end position="96"/>
    </location>
</feature>
<dbReference type="AlphaFoldDB" id="A0A3N4JJZ2"/>
<feature type="compositionally biased region" description="Acidic residues" evidence="1">
    <location>
        <begin position="316"/>
        <end position="331"/>
    </location>
</feature>
<feature type="compositionally biased region" description="Basic and acidic residues" evidence="1">
    <location>
        <begin position="676"/>
        <end position="688"/>
    </location>
</feature>
<name>A0A3N4JJZ2_9PEZI</name>
<feature type="compositionally biased region" description="Pro residues" evidence="1">
    <location>
        <begin position="767"/>
        <end position="786"/>
    </location>
</feature>
<dbReference type="Gene3D" id="4.10.60.10">
    <property type="entry name" value="Zinc finger, CCHC-type"/>
    <property type="match status" value="1"/>
</dbReference>
<evidence type="ECO:0000313" key="4">
    <source>
        <dbReference type="Proteomes" id="UP000276215"/>
    </source>
</evidence>
<keyword evidence="4" id="KW-1185">Reference proteome</keyword>
<dbReference type="STRING" id="1336337.A0A3N4JJZ2"/>
<feature type="compositionally biased region" description="Polar residues" evidence="1">
    <location>
        <begin position="335"/>
        <end position="350"/>
    </location>
</feature>